<feature type="domain" description="HD-GYP" evidence="1">
    <location>
        <begin position="249"/>
        <end position="446"/>
    </location>
</feature>
<comment type="caution">
    <text evidence="2">The sequence shown here is derived from an EMBL/GenBank/DDBJ whole genome shotgun (WGS) entry which is preliminary data.</text>
</comment>
<dbReference type="PROSITE" id="PS51832">
    <property type="entry name" value="HD_GYP"/>
    <property type="match status" value="1"/>
</dbReference>
<dbReference type="Pfam" id="PF13487">
    <property type="entry name" value="HD_5"/>
    <property type="match status" value="1"/>
</dbReference>
<dbReference type="InterPro" id="IPR037522">
    <property type="entry name" value="HD_GYP_dom"/>
</dbReference>
<organism evidence="2">
    <name type="scientific">marine sediment metagenome</name>
    <dbReference type="NCBI Taxonomy" id="412755"/>
    <lineage>
        <taxon>unclassified sequences</taxon>
        <taxon>metagenomes</taxon>
        <taxon>ecological metagenomes</taxon>
    </lineage>
</organism>
<dbReference type="SUPFAM" id="SSF109604">
    <property type="entry name" value="HD-domain/PDEase-like"/>
    <property type="match status" value="1"/>
</dbReference>
<proteinExistence type="predicted"/>
<dbReference type="CDD" id="cd00077">
    <property type="entry name" value="HDc"/>
    <property type="match status" value="1"/>
</dbReference>
<protein>
    <recommendedName>
        <fullName evidence="1">HD-GYP domain-containing protein</fullName>
    </recommendedName>
</protein>
<sequence>MAFQRIESIHDIRTVAFVDVSGSFAPVFKELIARFRVSKAVYKSESEALLNIPSTHADITFIGPFSTDHSNRKMSHCQQLRSAGYHGVIILLTEETTSFGGTSGITAAGFDHYLLDSDIDAQLEDSVNWAILNRRRKNKYTLQFDNNPDALFTVDSEGRVFDINQWGTGGSGLSPKMIVVGAVKVMELGTLNCFESLVRPLIVESNAGRTFMHSVNEGESVFQVQTRVHDVSMIGLVATVVKTDITETMYTRSMDILINSVNLLSERDNYTAGHSSRVYHYCRLISQTMGITGDKKFIRDLYFAALLHDIGKIGVRDYILLKKGPLTDQEHEVLCSHSEKGFKILQNYQFLEGTPGLVLSHHERPDGGGYPQKLISEKIPFGASIISVADGFDAMTTTRPYRKPLKYEKALAEIRDNIGTQYDPDVANAFLSTVRRETLKEATEKSTAGLSALSNELIESLL</sequence>
<gene>
    <name evidence="2" type="ORF">LCGC14_1965790</name>
</gene>
<dbReference type="Gene3D" id="1.10.3210.10">
    <property type="entry name" value="Hypothetical protein af1432"/>
    <property type="match status" value="1"/>
</dbReference>
<dbReference type="AlphaFoldDB" id="A0A0F9G1K7"/>
<name>A0A0F9G1K7_9ZZZZ</name>
<dbReference type="EMBL" id="LAZR01021729">
    <property type="protein sequence ID" value="KKL84331.1"/>
    <property type="molecule type" value="Genomic_DNA"/>
</dbReference>
<dbReference type="PANTHER" id="PTHR45228">
    <property type="entry name" value="CYCLIC DI-GMP PHOSPHODIESTERASE TM_0186-RELATED"/>
    <property type="match status" value="1"/>
</dbReference>
<dbReference type="SMART" id="SM00471">
    <property type="entry name" value="HDc"/>
    <property type="match status" value="1"/>
</dbReference>
<dbReference type="InterPro" id="IPR052020">
    <property type="entry name" value="Cyclic_di-GMP/3'3'-cGAMP_PDE"/>
</dbReference>
<evidence type="ECO:0000313" key="2">
    <source>
        <dbReference type="EMBL" id="KKL84331.1"/>
    </source>
</evidence>
<dbReference type="InterPro" id="IPR003607">
    <property type="entry name" value="HD/PDEase_dom"/>
</dbReference>
<evidence type="ECO:0000259" key="1">
    <source>
        <dbReference type="PROSITE" id="PS51832"/>
    </source>
</evidence>
<reference evidence="2" key="1">
    <citation type="journal article" date="2015" name="Nature">
        <title>Complex archaea that bridge the gap between prokaryotes and eukaryotes.</title>
        <authorList>
            <person name="Spang A."/>
            <person name="Saw J.H."/>
            <person name="Jorgensen S.L."/>
            <person name="Zaremba-Niedzwiedzka K."/>
            <person name="Martijn J."/>
            <person name="Lind A.E."/>
            <person name="van Eijk R."/>
            <person name="Schleper C."/>
            <person name="Guy L."/>
            <person name="Ettema T.J."/>
        </authorList>
    </citation>
    <scope>NUCLEOTIDE SEQUENCE</scope>
</reference>
<accession>A0A0F9G1K7</accession>
<dbReference type="PANTHER" id="PTHR45228:SF4">
    <property type="entry name" value="LIPOPROTEIN"/>
    <property type="match status" value="1"/>
</dbReference>